<feature type="domain" description="DUF6351" evidence="2">
    <location>
        <begin position="21"/>
        <end position="670"/>
    </location>
</feature>
<proteinExistence type="predicted"/>
<protein>
    <recommendedName>
        <fullName evidence="2">DUF6351 domain-containing protein</fullName>
    </recommendedName>
</protein>
<reference evidence="3 4" key="1">
    <citation type="submission" date="2019-02" db="EMBL/GenBank/DDBJ databases">
        <title>Draft genome sequences of novel Actinobacteria.</title>
        <authorList>
            <person name="Sahin N."/>
            <person name="Ay H."/>
            <person name="Saygin H."/>
        </authorList>
    </citation>
    <scope>NUCLEOTIDE SEQUENCE [LARGE SCALE GENOMIC DNA]</scope>
    <source>
        <strain evidence="3 4">16K104</strain>
    </source>
</reference>
<evidence type="ECO:0000313" key="3">
    <source>
        <dbReference type="EMBL" id="TDD26826.1"/>
    </source>
</evidence>
<evidence type="ECO:0000259" key="2">
    <source>
        <dbReference type="Pfam" id="PF19878"/>
    </source>
</evidence>
<evidence type="ECO:0000313" key="4">
    <source>
        <dbReference type="Proteomes" id="UP000295172"/>
    </source>
</evidence>
<evidence type="ECO:0000256" key="1">
    <source>
        <dbReference type="SAM" id="MobiDB-lite"/>
    </source>
</evidence>
<accession>A0A4R4X8M1</accession>
<comment type="caution">
    <text evidence="3">The sequence shown here is derived from an EMBL/GenBank/DDBJ whole genome shotgun (WGS) entry which is preliminary data.</text>
</comment>
<dbReference type="Pfam" id="PF19878">
    <property type="entry name" value="DUF6351"/>
    <property type="match status" value="1"/>
</dbReference>
<feature type="region of interest" description="Disordered" evidence="1">
    <location>
        <begin position="680"/>
        <end position="701"/>
    </location>
</feature>
<dbReference type="EMBL" id="SMKR01000042">
    <property type="protein sequence ID" value="TDD26826.1"/>
    <property type="molecule type" value="Genomic_DNA"/>
</dbReference>
<dbReference type="OrthoDB" id="3078806at2"/>
<sequence>MAPNGQAAGDPSRSSRGEVRIEVLSNRADLVSGGDALVEVDAPWRSDTRTVRVSLNGRDITELFDRRPNGRYQGLVTGLRGGSNKLTVREKGTGRGHGAQLTITNHSQQGPIFAGKQVEPWVCETEQFGLGPATGPACAAATRYDFFYKAAGTNSFETYDPASPPARARVATTTTDEGKTVPYVVRRERGVIDRGIYDVAVLFDPDEAWQPWAPQRAWNRKLHWLFGGSSAPGHRQGGIAGVPNVLNDLLLSRGHAVASSSLTVGANNVNDVVMAEAVMMVKEHVIETYGPVRHTTSSGASGGGAAQYGIADNYPGLLDGLIPEMAVPDMWSWGPFELADCDQLGNYFNKISPQLWADADDRAAVSGTYPGAACQTWGSVGNGWFNPTVGCTFMNPEPDWVYSPQTNPTGVRCTNQDYMTNVFGNRTSDGFANRALDNVGLQYGLETLLRGEISPDQFVDLNVKIGGRDIDYNWIPQRTRADDKALQAVYRSGRITYGRQLAQVPIMDIRRFDASDVHAKVHSQMERERLIAANGTAANLVSWAQNEADPALYRQLFATALTTLDEWLAGVKRDTSQAPLEIKVLRHKPAKAKSTCWEGGKPSAHCLPTYQMPRMVAGGPLANDIVKCQLTPIDWDAYGSVKFTEGQKQQLRLAFPSGVCDWTKPGVGQQRPIGVWQTFTGTTGGRPLADPPQSSPTKPLG</sequence>
<dbReference type="Proteomes" id="UP000295172">
    <property type="component" value="Unassembled WGS sequence"/>
</dbReference>
<gene>
    <name evidence="3" type="ORF">E1218_12220</name>
</gene>
<dbReference type="InterPro" id="IPR045556">
    <property type="entry name" value="DUF6351"/>
</dbReference>
<name>A0A4R4X8M1_9ACTN</name>
<dbReference type="AlphaFoldDB" id="A0A4R4X8M1"/>
<keyword evidence="4" id="KW-1185">Reference proteome</keyword>
<organism evidence="3 4">
    <name type="scientific">Kribbella turkmenica</name>
    <dbReference type="NCBI Taxonomy" id="2530375"/>
    <lineage>
        <taxon>Bacteria</taxon>
        <taxon>Bacillati</taxon>
        <taxon>Actinomycetota</taxon>
        <taxon>Actinomycetes</taxon>
        <taxon>Propionibacteriales</taxon>
        <taxon>Kribbellaceae</taxon>
        <taxon>Kribbella</taxon>
    </lineage>
</organism>